<evidence type="ECO:0000259" key="7">
    <source>
        <dbReference type="PROSITE" id="PS50067"/>
    </source>
</evidence>
<dbReference type="InterPro" id="IPR001752">
    <property type="entry name" value="Kinesin_motor_dom"/>
</dbReference>
<feature type="binding site" evidence="3">
    <location>
        <begin position="392"/>
        <end position="399"/>
    </location>
    <ligand>
        <name>ATP</name>
        <dbReference type="ChEBI" id="CHEBI:30616"/>
    </ligand>
</feature>
<evidence type="ECO:0000256" key="3">
    <source>
        <dbReference type="PROSITE-ProRule" id="PRU00283"/>
    </source>
</evidence>
<evidence type="ECO:0000256" key="1">
    <source>
        <dbReference type="ARBA" id="ARBA00022741"/>
    </source>
</evidence>
<accession>A0A0M0JDR0</accession>
<sequence length="816" mass="87933">MREYEQRLTDMRELAIRQARDITSLRTMAEQQIVQASEVGSARDEERWKRMLQDATQTQQQALIEGQRTMHELAASLQEAQRQAAQQQAHEWRAALLQASQEHAKVVEQLQAQLKSSEEKQLTLQAHLRDARRASAVAAAAAIANGKAGGVNGEALEQAVERAVSAEREAAIARVSAAEEAAERRLDTERSAARASQAEAACIQRQLTEKNRATQAQLTEMKAQLEKATSQLEQQIAHVAELQAALRAARQSSEAEVARVRAEERSEREKLVQIAEEAMKAAEARARHMAVRRREACNKLQEASGAIRVLCRARPLSATEIGKGESPVVSVPAYNLIALQAPPPPDGDGARVECAFDACFGSVCTTQQLYDEVSPAITSVLQGQYVCVMAYGQTGAGKSYTMQGAGSEPGLVHLACDELLREARLLEEEYARRAEPLEVLFTCSMLEVYNEKVLDLLHEKIHDERGREVVADALEVRAAADGTVSVPHLTTLPFESGEAVAEHLTAAGKRRHTHATLMNAASSRSHLVLTVHVTLRNTRDDTERTGKLHLVDLAGSERVGKSGVQGEQLREAQHINKSLSALELVMTSLHERSRKALGKEGAGGEEGGAKEGGGGVHIPYRNSKLTLLLSDALGAKGSCAKTIMIMQASPAACNAVESLRTLRFGERCQAVTLGAVKRGAGTGAKSSAKSAEAAMARADAAEEKVARVHSELLETRRQAKDADERAKQSEGRAGILADKVQALQTQLEAARQQTEQEKARVVAAKRESAMIMQASAAAAIASGAVVPSRQTPRAALSAKMVAERAAARARAVNPDG</sequence>
<dbReference type="PROSITE" id="PS00411">
    <property type="entry name" value="KINESIN_MOTOR_1"/>
    <property type="match status" value="1"/>
</dbReference>
<dbReference type="Proteomes" id="UP000037460">
    <property type="component" value="Unassembled WGS sequence"/>
</dbReference>
<gene>
    <name evidence="8" type="ORF">Ctob_010976</name>
</gene>
<comment type="similarity">
    <text evidence="3 4">Belongs to the TRAFAC class myosin-kinesin ATPase superfamily. Kinesin family.</text>
</comment>
<dbReference type="InterPro" id="IPR027640">
    <property type="entry name" value="Kinesin-like_fam"/>
</dbReference>
<dbReference type="GO" id="GO:0003777">
    <property type="term" value="F:microtubule motor activity"/>
    <property type="evidence" value="ECO:0007669"/>
    <property type="project" value="InterPro"/>
</dbReference>
<dbReference type="GO" id="GO:0005524">
    <property type="term" value="F:ATP binding"/>
    <property type="evidence" value="ECO:0007669"/>
    <property type="project" value="UniProtKB-UniRule"/>
</dbReference>
<keyword evidence="1 3" id="KW-0547">Nucleotide-binding</keyword>
<dbReference type="InterPro" id="IPR036961">
    <property type="entry name" value="Kinesin_motor_dom_sf"/>
</dbReference>
<dbReference type="PANTHER" id="PTHR47972:SF28">
    <property type="entry name" value="KINESIN-LIKE PROTEIN KLP-3"/>
    <property type="match status" value="1"/>
</dbReference>
<evidence type="ECO:0000256" key="5">
    <source>
        <dbReference type="SAM" id="Coils"/>
    </source>
</evidence>
<dbReference type="GO" id="GO:0007018">
    <property type="term" value="P:microtubule-based movement"/>
    <property type="evidence" value="ECO:0007669"/>
    <property type="project" value="InterPro"/>
</dbReference>
<evidence type="ECO:0000256" key="4">
    <source>
        <dbReference type="RuleBase" id="RU000394"/>
    </source>
</evidence>
<dbReference type="InterPro" id="IPR019821">
    <property type="entry name" value="Kinesin_motor_CS"/>
</dbReference>
<dbReference type="AlphaFoldDB" id="A0A0M0JDR0"/>
<dbReference type="Gene3D" id="3.40.850.10">
    <property type="entry name" value="Kinesin motor domain"/>
    <property type="match status" value="1"/>
</dbReference>
<feature type="compositionally biased region" description="Gly residues" evidence="6">
    <location>
        <begin position="600"/>
        <end position="615"/>
    </location>
</feature>
<dbReference type="InterPro" id="IPR027417">
    <property type="entry name" value="P-loop_NTPase"/>
</dbReference>
<protein>
    <recommendedName>
        <fullName evidence="4">Kinesin-like protein</fullName>
    </recommendedName>
</protein>
<dbReference type="OrthoDB" id="3176171at2759"/>
<evidence type="ECO:0000256" key="2">
    <source>
        <dbReference type="ARBA" id="ARBA00022840"/>
    </source>
</evidence>
<keyword evidence="4" id="KW-0493">Microtubule</keyword>
<dbReference type="EMBL" id="JWZX01003062">
    <property type="protein sequence ID" value="KOO24716.1"/>
    <property type="molecule type" value="Genomic_DNA"/>
</dbReference>
<dbReference type="GO" id="GO:0005874">
    <property type="term" value="C:microtubule"/>
    <property type="evidence" value="ECO:0007669"/>
    <property type="project" value="UniProtKB-KW"/>
</dbReference>
<feature type="coiled-coil region" evidence="5">
    <location>
        <begin position="63"/>
        <end position="127"/>
    </location>
</feature>
<dbReference type="PRINTS" id="PR00380">
    <property type="entry name" value="KINESINHEAVY"/>
</dbReference>
<organism evidence="8 9">
    <name type="scientific">Chrysochromulina tobinii</name>
    <dbReference type="NCBI Taxonomy" id="1460289"/>
    <lineage>
        <taxon>Eukaryota</taxon>
        <taxon>Haptista</taxon>
        <taxon>Haptophyta</taxon>
        <taxon>Prymnesiophyceae</taxon>
        <taxon>Prymnesiales</taxon>
        <taxon>Chrysochromulinaceae</taxon>
        <taxon>Chrysochromulina</taxon>
    </lineage>
</organism>
<dbReference type="GO" id="GO:0008017">
    <property type="term" value="F:microtubule binding"/>
    <property type="evidence" value="ECO:0007669"/>
    <property type="project" value="InterPro"/>
</dbReference>
<evidence type="ECO:0000256" key="6">
    <source>
        <dbReference type="SAM" id="MobiDB-lite"/>
    </source>
</evidence>
<feature type="coiled-coil region" evidence="5">
    <location>
        <begin position="204"/>
        <end position="285"/>
    </location>
</feature>
<feature type="region of interest" description="Disordered" evidence="6">
    <location>
        <begin position="595"/>
        <end position="615"/>
    </location>
</feature>
<dbReference type="PROSITE" id="PS50067">
    <property type="entry name" value="KINESIN_MOTOR_2"/>
    <property type="match status" value="1"/>
</dbReference>
<keyword evidence="5" id="KW-0175">Coiled coil</keyword>
<comment type="caution">
    <text evidence="8">The sequence shown here is derived from an EMBL/GenBank/DDBJ whole genome shotgun (WGS) entry which is preliminary data.</text>
</comment>
<dbReference type="SUPFAM" id="SSF52540">
    <property type="entry name" value="P-loop containing nucleoside triphosphate hydrolases"/>
    <property type="match status" value="1"/>
</dbReference>
<proteinExistence type="inferred from homology"/>
<dbReference type="PANTHER" id="PTHR47972">
    <property type="entry name" value="KINESIN-LIKE PROTEIN KLP-3"/>
    <property type="match status" value="1"/>
</dbReference>
<reference evidence="9" key="1">
    <citation type="journal article" date="2015" name="PLoS Genet.">
        <title>Genome Sequence and Transcriptome Analyses of Chrysochromulina tobin: Metabolic Tools for Enhanced Algal Fitness in the Prominent Order Prymnesiales (Haptophyceae).</title>
        <authorList>
            <person name="Hovde B.T."/>
            <person name="Deodato C.R."/>
            <person name="Hunsperger H.M."/>
            <person name="Ryken S.A."/>
            <person name="Yost W."/>
            <person name="Jha R.K."/>
            <person name="Patterson J."/>
            <person name="Monnat R.J. Jr."/>
            <person name="Barlow S.B."/>
            <person name="Starkenburg S.R."/>
            <person name="Cattolico R.A."/>
        </authorList>
    </citation>
    <scope>NUCLEOTIDE SEQUENCE</scope>
    <source>
        <strain evidence="9">CCMP291</strain>
    </source>
</reference>
<keyword evidence="9" id="KW-1185">Reference proteome</keyword>
<dbReference type="Pfam" id="PF00225">
    <property type="entry name" value="Kinesin"/>
    <property type="match status" value="1"/>
</dbReference>
<feature type="coiled-coil region" evidence="5">
    <location>
        <begin position="691"/>
        <end position="767"/>
    </location>
</feature>
<evidence type="ECO:0000313" key="8">
    <source>
        <dbReference type="EMBL" id="KOO24716.1"/>
    </source>
</evidence>
<keyword evidence="2 3" id="KW-0067">ATP-binding</keyword>
<keyword evidence="3 4" id="KW-0505">Motor protein</keyword>
<evidence type="ECO:0000313" key="9">
    <source>
        <dbReference type="Proteomes" id="UP000037460"/>
    </source>
</evidence>
<dbReference type="SMART" id="SM00129">
    <property type="entry name" value="KISc"/>
    <property type="match status" value="1"/>
</dbReference>
<feature type="domain" description="Kinesin motor" evidence="7">
    <location>
        <begin position="306"/>
        <end position="671"/>
    </location>
</feature>
<name>A0A0M0JDR0_9EUKA</name>